<dbReference type="eggNOG" id="COG3944">
    <property type="taxonomic scope" value="Bacteria"/>
</dbReference>
<evidence type="ECO:0000313" key="22">
    <source>
        <dbReference type="Proteomes" id="UP000028984"/>
    </source>
</evidence>
<dbReference type="GO" id="GO:0005524">
    <property type="term" value="F:ATP binding"/>
    <property type="evidence" value="ECO:0007669"/>
    <property type="project" value="UniProtKB-KW"/>
</dbReference>
<dbReference type="CDD" id="cd05387">
    <property type="entry name" value="BY-kinase"/>
    <property type="match status" value="1"/>
</dbReference>
<feature type="region of interest" description="Disordered" evidence="17">
    <location>
        <begin position="483"/>
        <end position="512"/>
    </location>
</feature>
<dbReference type="Pfam" id="PF13614">
    <property type="entry name" value="AAA_31"/>
    <property type="match status" value="1"/>
</dbReference>
<evidence type="ECO:0000256" key="14">
    <source>
        <dbReference type="ARBA" id="ARBA00023136"/>
    </source>
</evidence>
<feature type="domain" description="Polysaccharide chain length determinant N-terminal" evidence="19">
    <location>
        <begin position="26"/>
        <end position="119"/>
    </location>
</feature>
<sequence length="512" mass="54789">MVSANNEQQQNQNAADTAVAQAESGITIMDLMRIIRKHVISVIVTFVVVFAAVCAYTLLTPPKYTSTAQMFATFNTSTADATQDNNYGSINSAGTYIANQIKSYPTLATTESVLQPVIDQLGLDTSVSSLAGELTVTNPTDTAFVNIQVEDKDPKQAAAIANAVAKSMKTVVEDSLYSSDSKSPVTLSVVQQAQVPAGPSSPKIPMNMAIGVLGGLILGIIVALVKDLFSTRIEEAFELQEYIDAPIMGRIPEDDLLKGDVPVIISKPSSPIAEEYRRIRTNLSFTAPVEGMNARLIVLSSTSPSEGKTTSSVNLAVALAENGAKVLLIDADLRHPSVADRLGLEGNAGLTHVLSGQAAVKDVVQRYWKPNLHIMPAGPKPPNASALLNSAIMKELIKQALTQYDYVLVDTSPLVVANDAFVFGAMGNGIVIVSGRDVTDKRDLREIAAQLDNLNLSVSGFIFNYAKDSKKVAYKGNYYYYDDDASTDGKKGKAGGQRPKQRSTARRAAVKR</sequence>
<proteinExistence type="inferred from homology"/>
<keyword evidence="6" id="KW-1003">Cell membrane</keyword>
<evidence type="ECO:0000256" key="18">
    <source>
        <dbReference type="SAM" id="Phobius"/>
    </source>
</evidence>
<dbReference type="EMBL" id="JGZK01000002">
    <property type="protein sequence ID" value="KFI88022.1"/>
    <property type="molecule type" value="Genomic_DNA"/>
</dbReference>
<dbReference type="Proteomes" id="UP000028984">
    <property type="component" value="Unassembled WGS sequence"/>
</dbReference>
<dbReference type="InterPro" id="IPR025669">
    <property type="entry name" value="AAA_dom"/>
</dbReference>
<keyword evidence="12" id="KW-0067">ATP-binding</keyword>
<gene>
    <name evidence="21" type="ORF">BREU_0804</name>
</gene>
<dbReference type="NCBIfam" id="TIGR01007">
    <property type="entry name" value="eps_fam"/>
    <property type="match status" value="1"/>
</dbReference>
<evidence type="ECO:0000256" key="16">
    <source>
        <dbReference type="ARBA" id="ARBA00051245"/>
    </source>
</evidence>
<comment type="similarity">
    <text evidence="4">Belongs to the etk/wzc family.</text>
</comment>
<dbReference type="GO" id="GO:0004715">
    <property type="term" value="F:non-membrane spanning protein tyrosine kinase activity"/>
    <property type="evidence" value="ECO:0007669"/>
    <property type="project" value="UniProtKB-EC"/>
</dbReference>
<keyword evidence="7" id="KW-0997">Cell inner membrane</keyword>
<evidence type="ECO:0000259" key="20">
    <source>
        <dbReference type="Pfam" id="PF13614"/>
    </source>
</evidence>
<evidence type="ECO:0000256" key="17">
    <source>
        <dbReference type="SAM" id="MobiDB-lite"/>
    </source>
</evidence>
<evidence type="ECO:0000256" key="10">
    <source>
        <dbReference type="ARBA" id="ARBA00022741"/>
    </source>
</evidence>
<evidence type="ECO:0000256" key="15">
    <source>
        <dbReference type="ARBA" id="ARBA00023137"/>
    </source>
</evidence>
<evidence type="ECO:0000256" key="13">
    <source>
        <dbReference type="ARBA" id="ARBA00022989"/>
    </source>
</evidence>
<dbReference type="InterPro" id="IPR027417">
    <property type="entry name" value="P-loop_NTPase"/>
</dbReference>
<keyword evidence="22" id="KW-1185">Reference proteome</keyword>
<dbReference type="EC" id="2.7.10.2" evidence="5"/>
<comment type="similarity">
    <text evidence="3">Belongs to the CpsD/CapB family.</text>
</comment>
<dbReference type="InterPro" id="IPR050445">
    <property type="entry name" value="Bact_polysacc_biosynth/exp"/>
</dbReference>
<accession>A0A087CXM2</accession>
<organism evidence="21 22">
    <name type="scientific">Bifidobacterium reuteri DSM 23975</name>
    <dbReference type="NCBI Taxonomy" id="1437610"/>
    <lineage>
        <taxon>Bacteria</taxon>
        <taxon>Bacillati</taxon>
        <taxon>Actinomycetota</taxon>
        <taxon>Actinomycetes</taxon>
        <taxon>Bifidobacteriales</taxon>
        <taxon>Bifidobacteriaceae</taxon>
        <taxon>Bifidobacterium</taxon>
    </lineage>
</organism>
<keyword evidence="9 18" id="KW-0812">Transmembrane</keyword>
<keyword evidence="8 21" id="KW-0808">Transferase</keyword>
<dbReference type="eggNOG" id="COG0489">
    <property type="taxonomic scope" value="Bacteria"/>
</dbReference>
<evidence type="ECO:0000256" key="1">
    <source>
        <dbReference type="ARBA" id="ARBA00004429"/>
    </source>
</evidence>
<dbReference type="GO" id="GO:0005886">
    <property type="term" value="C:plasma membrane"/>
    <property type="evidence" value="ECO:0007669"/>
    <property type="project" value="UniProtKB-SubCell"/>
</dbReference>
<dbReference type="PANTHER" id="PTHR32309">
    <property type="entry name" value="TYROSINE-PROTEIN KINASE"/>
    <property type="match status" value="1"/>
</dbReference>
<keyword evidence="11 21" id="KW-0418">Kinase</keyword>
<keyword evidence="14 18" id="KW-0472">Membrane</keyword>
<comment type="caution">
    <text evidence="21">The sequence shown here is derived from an EMBL/GenBank/DDBJ whole genome shotgun (WGS) entry which is preliminary data.</text>
</comment>
<reference evidence="21 22" key="1">
    <citation type="submission" date="2014-03" db="EMBL/GenBank/DDBJ databases">
        <title>Genomics of Bifidobacteria.</title>
        <authorList>
            <person name="Ventura M."/>
            <person name="Milani C."/>
            <person name="Lugli G.A."/>
        </authorList>
    </citation>
    <scope>NUCLEOTIDE SEQUENCE [LARGE SCALE GENOMIC DNA]</scope>
    <source>
        <strain evidence="21 22">DSM 23975</strain>
    </source>
</reference>
<evidence type="ECO:0000256" key="11">
    <source>
        <dbReference type="ARBA" id="ARBA00022777"/>
    </source>
</evidence>
<evidence type="ECO:0000256" key="3">
    <source>
        <dbReference type="ARBA" id="ARBA00007316"/>
    </source>
</evidence>
<dbReference type="SUPFAM" id="SSF52540">
    <property type="entry name" value="P-loop containing nucleoside triphosphate hydrolases"/>
    <property type="match status" value="1"/>
</dbReference>
<dbReference type="AlphaFoldDB" id="A0A087CXM2"/>
<evidence type="ECO:0000256" key="9">
    <source>
        <dbReference type="ARBA" id="ARBA00022692"/>
    </source>
</evidence>
<feature type="transmembrane region" description="Helical" evidence="18">
    <location>
        <begin position="39"/>
        <end position="59"/>
    </location>
</feature>
<dbReference type="Pfam" id="PF02706">
    <property type="entry name" value="Wzz"/>
    <property type="match status" value="1"/>
</dbReference>
<dbReference type="Gene3D" id="3.40.50.300">
    <property type="entry name" value="P-loop containing nucleotide triphosphate hydrolases"/>
    <property type="match status" value="1"/>
</dbReference>
<feature type="compositionally biased region" description="Basic residues" evidence="17">
    <location>
        <begin position="499"/>
        <end position="512"/>
    </location>
</feature>
<dbReference type="RefSeq" id="WP_044090492.1">
    <property type="nucleotide sequence ID" value="NZ_JDUW01000029.1"/>
</dbReference>
<dbReference type="PANTHER" id="PTHR32309:SF13">
    <property type="entry name" value="FERRIC ENTEROBACTIN TRANSPORT PROTEIN FEPE"/>
    <property type="match status" value="1"/>
</dbReference>
<evidence type="ECO:0000256" key="5">
    <source>
        <dbReference type="ARBA" id="ARBA00011903"/>
    </source>
</evidence>
<feature type="domain" description="AAA" evidence="20">
    <location>
        <begin position="301"/>
        <end position="414"/>
    </location>
</feature>
<dbReference type="InterPro" id="IPR003856">
    <property type="entry name" value="LPS_length_determ_N"/>
</dbReference>
<comment type="similarity">
    <text evidence="2">Belongs to the CpsC/CapA family.</text>
</comment>
<comment type="subcellular location">
    <subcellularLocation>
        <location evidence="1">Cell inner membrane</location>
        <topology evidence="1">Multi-pass membrane protein</topology>
    </subcellularLocation>
</comment>
<evidence type="ECO:0000256" key="12">
    <source>
        <dbReference type="ARBA" id="ARBA00022840"/>
    </source>
</evidence>
<name>A0A087CXM2_9BIFI</name>
<evidence type="ECO:0000256" key="4">
    <source>
        <dbReference type="ARBA" id="ARBA00008883"/>
    </source>
</evidence>
<protein>
    <recommendedName>
        <fullName evidence="5">non-specific protein-tyrosine kinase</fullName>
        <ecNumber evidence="5">2.7.10.2</ecNumber>
    </recommendedName>
</protein>
<evidence type="ECO:0000259" key="19">
    <source>
        <dbReference type="Pfam" id="PF02706"/>
    </source>
</evidence>
<dbReference type="STRING" id="1437610.BREU_0804"/>
<evidence type="ECO:0000313" key="21">
    <source>
        <dbReference type="EMBL" id="KFI88022.1"/>
    </source>
</evidence>
<evidence type="ECO:0000256" key="6">
    <source>
        <dbReference type="ARBA" id="ARBA00022475"/>
    </source>
</evidence>
<evidence type="ECO:0000256" key="2">
    <source>
        <dbReference type="ARBA" id="ARBA00006683"/>
    </source>
</evidence>
<keyword evidence="15" id="KW-0829">Tyrosine-protein kinase</keyword>
<dbReference type="InterPro" id="IPR005702">
    <property type="entry name" value="Wzc-like_C"/>
</dbReference>
<keyword evidence="10" id="KW-0547">Nucleotide-binding</keyword>
<keyword evidence="13 18" id="KW-1133">Transmembrane helix</keyword>
<evidence type="ECO:0000256" key="7">
    <source>
        <dbReference type="ARBA" id="ARBA00022519"/>
    </source>
</evidence>
<evidence type="ECO:0000256" key="8">
    <source>
        <dbReference type="ARBA" id="ARBA00022679"/>
    </source>
</evidence>
<comment type="catalytic activity">
    <reaction evidence="16">
        <text>L-tyrosyl-[protein] + ATP = O-phospho-L-tyrosyl-[protein] + ADP + H(+)</text>
        <dbReference type="Rhea" id="RHEA:10596"/>
        <dbReference type="Rhea" id="RHEA-COMP:10136"/>
        <dbReference type="Rhea" id="RHEA-COMP:20101"/>
        <dbReference type="ChEBI" id="CHEBI:15378"/>
        <dbReference type="ChEBI" id="CHEBI:30616"/>
        <dbReference type="ChEBI" id="CHEBI:46858"/>
        <dbReference type="ChEBI" id="CHEBI:61978"/>
        <dbReference type="ChEBI" id="CHEBI:456216"/>
        <dbReference type="EC" id="2.7.10.2"/>
    </reaction>
</comment>